<keyword evidence="1" id="KW-0677">Repeat</keyword>
<name>A0A7J7JU85_BUGNE</name>
<evidence type="ECO:0000256" key="1">
    <source>
        <dbReference type="ARBA" id="ARBA00022737"/>
    </source>
</evidence>
<keyword evidence="6" id="KW-1185">Reference proteome</keyword>
<accession>A0A7J7JU85</accession>
<evidence type="ECO:0000256" key="3">
    <source>
        <dbReference type="SAM" id="MobiDB-lite"/>
    </source>
</evidence>
<comment type="caution">
    <text evidence="5">The sequence shown here is derived from an EMBL/GenBank/DDBJ whole genome shotgun (WGS) entry which is preliminary data.</text>
</comment>
<sequence>MKVEVEHPPDATNCSSPTIQQTEMNGHLSNGIDQNGSPDPSPTMVTVRMVVDSKEVGSIIGRRGDNVKRYREASGAKINISDALSAERIVTFTGTLEQIRIAFNLMCIKFEDDLRSNTSPGSTLPPVNVKLVIPASQCGSLIGKGGIKIKELRETTGACVAVAQDMLPSSTERVVTITGSATSISNCVTEVCSIMLESPPKGATIPYRPPKPMMYGMTTAFGIPGQAPALPGQAPAIHGQPPLLPGQPGMALPPHMPAATMTTPVSSHPQMSSSEAVKLGAPQPSPIFSQAGMTFTSAAAVNNMAGAQAALMSPMTQQGAPLIMNPAVASHALNPYILMQQGLGVPGMNTMNSFISAAAAPRPFNNQILGSMPLQQQNQSSEMVIPNELIGCIIGRGGAKIQEIRNLSGAQIKISNCEEGTNDRKVTITGFPDTLSLAVHLINTSIQTHKLQLLLANQEQATSANPAQPTQSPSSNAASLSTNLSQPSVSQSNQSQLTSNLATAVANTVQLQQLQQTQPLSQVNGQTGAVPLGYTALQPTTTYPLASPYGLVGSYDPKALLAANKLKIMPKIDRRFSPY</sequence>
<dbReference type="InterPro" id="IPR004087">
    <property type="entry name" value="KH_dom"/>
</dbReference>
<feature type="domain" description="K Homology" evidence="4">
    <location>
        <begin position="43"/>
        <end position="111"/>
    </location>
</feature>
<gene>
    <name evidence="5" type="ORF">EB796_012172</name>
</gene>
<dbReference type="PROSITE" id="PS50084">
    <property type="entry name" value="KH_TYPE_1"/>
    <property type="match status" value="3"/>
</dbReference>
<dbReference type="CDD" id="cd22439">
    <property type="entry name" value="KH-I_PCBP_rpt3"/>
    <property type="match status" value="1"/>
</dbReference>
<dbReference type="AlphaFoldDB" id="A0A7J7JU85"/>
<feature type="compositionally biased region" description="Polar residues" evidence="3">
    <location>
        <begin position="12"/>
        <end position="38"/>
    </location>
</feature>
<proteinExistence type="predicted"/>
<evidence type="ECO:0000313" key="6">
    <source>
        <dbReference type="Proteomes" id="UP000593567"/>
    </source>
</evidence>
<dbReference type="SMART" id="SM00322">
    <property type="entry name" value="KH"/>
    <property type="match status" value="3"/>
</dbReference>
<dbReference type="CDD" id="cd02396">
    <property type="entry name" value="KH-I_PCBP_rpt2"/>
    <property type="match status" value="1"/>
</dbReference>
<feature type="domain" description="K Homology" evidence="4">
    <location>
        <begin position="377"/>
        <end position="447"/>
    </location>
</feature>
<reference evidence="5" key="1">
    <citation type="submission" date="2020-06" db="EMBL/GenBank/DDBJ databases">
        <title>Draft genome of Bugula neritina, a colonial animal packing powerful symbionts and potential medicines.</title>
        <authorList>
            <person name="Rayko M."/>
        </authorList>
    </citation>
    <scope>NUCLEOTIDE SEQUENCE [LARGE SCALE GENOMIC DNA]</scope>
    <source>
        <strain evidence="5">Kwan_BN1</strain>
    </source>
</reference>
<dbReference type="InterPro" id="IPR004088">
    <property type="entry name" value="KH_dom_type_1"/>
</dbReference>
<dbReference type="Pfam" id="PF00013">
    <property type="entry name" value="KH_1"/>
    <property type="match status" value="3"/>
</dbReference>
<dbReference type="OrthoDB" id="442947at2759"/>
<keyword evidence="2" id="KW-0694">RNA-binding</keyword>
<dbReference type="InterPro" id="IPR036612">
    <property type="entry name" value="KH_dom_type_1_sf"/>
</dbReference>
<evidence type="ECO:0000259" key="4">
    <source>
        <dbReference type="SMART" id="SM00322"/>
    </source>
</evidence>
<organism evidence="5 6">
    <name type="scientific">Bugula neritina</name>
    <name type="common">Brown bryozoan</name>
    <name type="synonym">Sertularia neritina</name>
    <dbReference type="NCBI Taxonomy" id="10212"/>
    <lineage>
        <taxon>Eukaryota</taxon>
        <taxon>Metazoa</taxon>
        <taxon>Spiralia</taxon>
        <taxon>Lophotrochozoa</taxon>
        <taxon>Bryozoa</taxon>
        <taxon>Gymnolaemata</taxon>
        <taxon>Cheilostomatida</taxon>
        <taxon>Flustrina</taxon>
        <taxon>Buguloidea</taxon>
        <taxon>Bugulidae</taxon>
        <taxon>Bugula</taxon>
    </lineage>
</organism>
<dbReference type="Proteomes" id="UP000593567">
    <property type="component" value="Unassembled WGS sequence"/>
</dbReference>
<dbReference type="Gene3D" id="3.30.1370.10">
    <property type="entry name" value="K Homology domain, type 1"/>
    <property type="match status" value="3"/>
</dbReference>
<feature type="domain" description="K Homology" evidence="4">
    <location>
        <begin position="125"/>
        <end position="196"/>
    </location>
</feature>
<protein>
    <recommendedName>
        <fullName evidence="4">K Homology domain-containing protein</fullName>
    </recommendedName>
</protein>
<dbReference type="SUPFAM" id="SSF54791">
    <property type="entry name" value="Eukaryotic type KH-domain (KH-domain type I)"/>
    <property type="match status" value="3"/>
</dbReference>
<feature type="compositionally biased region" description="Low complexity" evidence="3">
    <location>
        <begin position="470"/>
        <end position="495"/>
    </location>
</feature>
<dbReference type="CDD" id="cd22438">
    <property type="entry name" value="KH-I_PCBP_rpt1"/>
    <property type="match status" value="1"/>
</dbReference>
<dbReference type="EMBL" id="VXIV02001811">
    <property type="protein sequence ID" value="KAF6029485.1"/>
    <property type="molecule type" value="Genomic_DNA"/>
</dbReference>
<dbReference type="GO" id="GO:0003723">
    <property type="term" value="F:RNA binding"/>
    <property type="evidence" value="ECO:0007669"/>
    <property type="project" value="UniProtKB-UniRule"/>
</dbReference>
<evidence type="ECO:0000256" key="2">
    <source>
        <dbReference type="PROSITE-ProRule" id="PRU00117"/>
    </source>
</evidence>
<evidence type="ECO:0000313" key="5">
    <source>
        <dbReference type="EMBL" id="KAF6029485.1"/>
    </source>
</evidence>
<dbReference type="PANTHER" id="PTHR10288">
    <property type="entry name" value="KH DOMAIN CONTAINING RNA BINDING PROTEIN"/>
    <property type="match status" value="1"/>
</dbReference>
<feature type="region of interest" description="Disordered" evidence="3">
    <location>
        <begin position="1"/>
        <end position="42"/>
    </location>
</feature>
<feature type="region of interest" description="Disordered" evidence="3">
    <location>
        <begin position="462"/>
        <end position="495"/>
    </location>
</feature>